<accession>A0A1W9S2I5</accession>
<dbReference type="AlphaFoldDB" id="A0A1W9S2I5"/>
<dbReference type="EMBL" id="NATQ01000013">
    <property type="protein sequence ID" value="OQX91061.1"/>
    <property type="molecule type" value="Genomic_DNA"/>
</dbReference>
<name>A0A1W9S2I5_9BACT</name>
<proteinExistence type="predicted"/>
<evidence type="ECO:0000313" key="1">
    <source>
        <dbReference type="EMBL" id="OQX91061.1"/>
    </source>
</evidence>
<sequence length="87" mass="10074">MKPEELDLEKWNTIDIASIPLDELIEKYPSIYHLVIDASVWARELYKITSIREEEDELFSVPPPYVKTTKIGLGILEKRAREEGGDK</sequence>
<reference evidence="2" key="1">
    <citation type="submission" date="2017-03" db="EMBL/GenBank/DDBJ databases">
        <title>Novel pathways for hydrocarbon cycling and metabolic interdependencies in hydrothermal sediment communities.</title>
        <authorList>
            <person name="Dombrowski N."/>
            <person name="Seitz K."/>
            <person name="Teske A."/>
            <person name="Baker B."/>
        </authorList>
    </citation>
    <scope>NUCLEOTIDE SEQUENCE [LARGE SCALE GENOMIC DNA]</scope>
</reference>
<protein>
    <submittedName>
        <fullName evidence="1">Uncharacterized protein</fullName>
    </submittedName>
</protein>
<evidence type="ECO:0000313" key="2">
    <source>
        <dbReference type="Proteomes" id="UP000192611"/>
    </source>
</evidence>
<dbReference type="Proteomes" id="UP000192611">
    <property type="component" value="Unassembled WGS sequence"/>
</dbReference>
<organism evidence="1 2">
    <name type="scientific">Candidatus Coatesbacteria bacterium 4484_99</name>
    <dbReference type="NCBI Taxonomy" id="1970774"/>
    <lineage>
        <taxon>Bacteria</taxon>
        <taxon>Candidatus Coatesiibacteriota</taxon>
    </lineage>
</organism>
<comment type="caution">
    <text evidence="1">The sequence shown here is derived from an EMBL/GenBank/DDBJ whole genome shotgun (WGS) entry which is preliminary data.</text>
</comment>
<gene>
    <name evidence="1" type="ORF">B6D57_01085</name>
</gene>